<dbReference type="CDD" id="cd01948">
    <property type="entry name" value="EAL"/>
    <property type="match status" value="1"/>
</dbReference>
<organism evidence="2 3">
    <name type="scientific">Comamonas testosteroni TK102</name>
    <dbReference type="NCBI Taxonomy" id="1392005"/>
    <lineage>
        <taxon>Bacteria</taxon>
        <taxon>Pseudomonadati</taxon>
        <taxon>Pseudomonadota</taxon>
        <taxon>Betaproteobacteria</taxon>
        <taxon>Burkholderiales</taxon>
        <taxon>Comamonadaceae</taxon>
        <taxon>Comamonas</taxon>
    </lineage>
</organism>
<evidence type="ECO:0000313" key="2">
    <source>
        <dbReference type="EMBL" id="AIJ45760.1"/>
    </source>
</evidence>
<dbReference type="SMART" id="SM00052">
    <property type="entry name" value="EAL"/>
    <property type="match status" value="1"/>
</dbReference>
<dbReference type="EMBL" id="CP006704">
    <property type="protein sequence ID" value="AIJ45760.1"/>
    <property type="molecule type" value="Genomic_DNA"/>
</dbReference>
<dbReference type="GO" id="GO:0071111">
    <property type="term" value="F:cyclic-guanylate-specific phosphodiesterase activity"/>
    <property type="evidence" value="ECO:0007669"/>
    <property type="project" value="InterPro"/>
</dbReference>
<protein>
    <submittedName>
        <fullName evidence="2">EAL domain protein</fullName>
    </submittedName>
</protein>
<evidence type="ECO:0000259" key="1">
    <source>
        <dbReference type="PROSITE" id="PS50883"/>
    </source>
</evidence>
<sequence>MIVVIAMHKIEAINNIHSYESNEIKALSEKLIEDLKNGCLALAFQRVVAFDRINIISCLYYEVLLRRSVDFEVNYLSCGEGIKALELMNKVEQLDFSVIWTTIHTLKLNTLQKIGCNISALTFKKSSNWNFIIFFLEKNKSISERLFIEITETSEFSDKNESLILIKRLKNTGVKIVIDDYGKYNSNTELIELINPDVVKIDRSLLAKSRDSIFLLKKVIESCHRVTDCVIVEGVESELDLKIAHNAGAQGVQGFYIHRPTLRTEWISKSIVKVTNIFV</sequence>
<dbReference type="InterPro" id="IPR035919">
    <property type="entry name" value="EAL_sf"/>
</dbReference>
<dbReference type="Gene3D" id="3.20.20.450">
    <property type="entry name" value="EAL domain"/>
    <property type="match status" value="1"/>
</dbReference>
<dbReference type="Proteomes" id="UP000028782">
    <property type="component" value="Chromosome"/>
</dbReference>
<name>A0A076PQ02_COMTE</name>
<dbReference type="InterPro" id="IPR001633">
    <property type="entry name" value="EAL_dom"/>
</dbReference>
<gene>
    <name evidence="2" type="ORF">O987_08062</name>
</gene>
<dbReference type="SUPFAM" id="SSF141868">
    <property type="entry name" value="EAL domain-like"/>
    <property type="match status" value="1"/>
</dbReference>
<dbReference type="PANTHER" id="PTHR33121:SF23">
    <property type="entry name" value="CYCLIC DI-GMP PHOSPHODIESTERASE PDEB"/>
    <property type="match status" value="1"/>
</dbReference>
<dbReference type="AlphaFoldDB" id="A0A076PQ02"/>
<dbReference type="InterPro" id="IPR050706">
    <property type="entry name" value="Cyclic-di-GMP_PDE-like"/>
</dbReference>
<dbReference type="HOGENOM" id="CLU_1041866_0_0_4"/>
<dbReference type="Pfam" id="PF00563">
    <property type="entry name" value="EAL"/>
    <property type="match status" value="1"/>
</dbReference>
<dbReference type="PANTHER" id="PTHR33121">
    <property type="entry name" value="CYCLIC DI-GMP PHOSPHODIESTERASE PDEF"/>
    <property type="match status" value="1"/>
</dbReference>
<evidence type="ECO:0000313" key="3">
    <source>
        <dbReference type="Proteomes" id="UP000028782"/>
    </source>
</evidence>
<accession>A0A076PQ02</accession>
<dbReference type="KEGG" id="ctes:O987_08062"/>
<proteinExistence type="predicted"/>
<reference evidence="2 3" key="1">
    <citation type="journal article" date="2014" name="Genome Announc.">
        <title>Complete Genome Sequence of Polychlorinated Biphenyl Degrader Comamonas testosteroni TK102 (NBRC 109938).</title>
        <authorList>
            <person name="Fukuda K."/>
            <person name="Hosoyama A."/>
            <person name="Tsuchikane K."/>
            <person name="Ohji S."/>
            <person name="Yamazoe A."/>
            <person name="Fujita N."/>
            <person name="Shintani M."/>
            <person name="Kimbara K."/>
        </authorList>
    </citation>
    <scope>NUCLEOTIDE SEQUENCE [LARGE SCALE GENOMIC DNA]</scope>
    <source>
        <strain evidence="2">TK102</strain>
    </source>
</reference>
<feature type="domain" description="EAL" evidence="1">
    <location>
        <begin position="24"/>
        <end position="274"/>
    </location>
</feature>
<dbReference type="PROSITE" id="PS50883">
    <property type="entry name" value="EAL"/>
    <property type="match status" value="1"/>
</dbReference>